<evidence type="ECO:0000313" key="3">
    <source>
        <dbReference type="Proteomes" id="UP000433101"/>
    </source>
</evidence>
<evidence type="ECO:0000256" key="1">
    <source>
        <dbReference type="ARBA" id="ARBA00010690"/>
    </source>
</evidence>
<dbReference type="AlphaFoldDB" id="A0A7X3S6S9"/>
<dbReference type="InterPro" id="IPR029025">
    <property type="entry name" value="T3SS_substrate_exporter_C"/>
</dbReference>
<dbReference type="GO" id="GO:0009306">
    <property type="term" value="P:protein secretion"/>
    <property type="evidence" value="ECO:0007669"/>
    <property type="project" value="InterPro"/>
</dbReference>
<keyword evidence="3" id="KW-1185">Reference proteome</keyword>
<dbReference type="PANTHER" id="PTHR30531">
    <property type="entry name" value="FLAGELLAR BIOSYNTHETIC PROTEIN FLHB"/>
    <property type="match status" value="1"/>
</dbReference>
<dbReference type="SUPFAM" id="SSF160544">
    <property type="entry name" value="EscU C-terminal domain-like"/>
    <property type="match status" value="1"/>
</dbReference>
<protein>
    <submittedName>
        <fullName evidence="2">Type III secretion protein</fullName>
    </submittedName>
</protein>
<dbReference type="Pfam" id="PF01312">
    <property type="entry name" value="Bac_export_2"/>
    <property type="match status" value="1"/>
</dbReference>
<reference evidence="2 3" key="1">
    <citation type="submission" date="2019-12" db="EMBL/GenBank/DDBJ databases">
        <authorList>
            <person name="Li M."/>
        </authorList>
    </citation>
    <scope>NUCLEOTIDE SEQUENCE [LARGE SCALE GENOMIC DNA]</scope>
    <source>
        <strain evidence="2 3">GBMRC 2046</strain>
    </source>
</reference>
<organism evidence="2 3">
    <name type="scientific">Stappia sediminis</name>
    <dbReference type="NCBI Taxonomy" id="2692190"/>
    <lineage>
        <taxon>Bacteria</taxon>
        <taxon>Pseudomonadati</taxon>
        <taxon>Pseudomonadota</taxon>
        <taxon>Alphaproteobacteria</taxon>
        <taxon>Hyphomicrobiales</taxon>
        <taxon>Stappiaceae</taxon>
        <taxon>Stappia</taxon>
    </lineage>
</organism>
<evidence type="ECO:0000313" key="2">
    <source>
        <dbReference type="EMBL" id="MXN64187.1"/>
    </source>
</evidence>
<comment type="caution">
    <text evidence="2">The sequence shown here is derived from an EMBL/GenBank/DDBJ whole genome shotgun (WGS) entry which is preliminary data.</text>
</comment>
<dbReference type="Gene3D" id="3.40.1690.10">
    <property type="entry name" value="secretion proteins EscU"/>
    <property type="match status" value="1"/>
</dbReference>
<name>A0A7X3S6S9_9HYPH</name>
<dbReference type="RefSeq" id="WP_160774438.1">
    <property type="nucleotide sequence ID" value="NZ_WUMV01000002.1"/>
</dbReference>
<proteinExistence type="inferred from homology"/>
<dbReference type="PANTHER" id="PTHR30531:SF12">
    <property type="entry name" value="FLAGELLAR BIOSYNTHETIC PROTEIN FLHB"/>
    <property type="match status" value="1"/>
</dbReference>
<gene>
    <name evidence="2" type="ORF">GR183_04670</name>
</gene>
<sequence length="90" mass="9705">MSEEEDRALPAKAVALQYDNAGTPRVTAKGEGELAGKIIETARAHGVHIEEDPVLVEALSMLKLDEEIPPELFEAVAAIIGFILRQRPAS</sequence>
<dbReference type="Proteomes" id="UP000433101">
    <property type="component" value="Unassembled WGS sequence"/>
</dbReference>
<dbReference type="InterPro" id="IPR006135">
    <property type="entry name" value="T3SS_substrate_exporter"/>
</dbReference>
<comment type="similarity">
    <text evidence="1">Belongs to the type III secretion exporter family.</text>
</comment>
<accession>A0A7X3S6S9</accession>
<dbReference type="EMBL" id="WUMV01000002">
    <property type="protein sequence ID" value="MXN64187.1"/>
    <property type="molecule type" value="Genomic_DNA"/>
</dbReference>
<dbReference type="GO" id="GO:0005886">
    <property type="term" value="C:plasma membrane"/>
    <property type="evidence" value="ECO:0007669"/>
    <property type="project" value="TreeGrafter"/>
</dbReference>